<proteinExistence type="predicted"/>
<protein>
    <submittedName>
        <fullName evidence="1">Uncharacterized protein</fullName>
    </submittedName>
</protein>
<evidence type="ECO:0000313" key="2">
    <source>
        <dbReference type="Proteomes" id="UP000054729"/>
    </source>
</evidence>
<reference evidence="1 2" key="1">
    <citation type="submission" date="2015-11" db="EMBL/GenBank/DDBJ databases">
        <title>Genomic analysis of 38 Legionella species identifies large and diverse effector repertoires.</title>
        <authorList>
            <person name="Burstein D."/>
            <person name="Amaro F."/>
            <person name="Zusman T."/>
            <person name="Lifshitz Z."/>
            <person name="Cohen O."/>
            <person name="Gilbert J.A."/>
            <person name="Pupko T."/>
            <person name="Shuman H.A."/>
            <person name="Segal G."/>
        </authorList>
    </citation>
    <scope>NUCLEOTIDE SEQUENCE [LARGE SCALE GENOMIC DNA]</scope>
    <source>
        <strain evidence="1 2">ATCC 51914</strain>
    </source>
</reference>
<dbReference type="Proteomes" id="UP000054729">
    <property type="component" value="Unassembled WGS sequence"/>
</dbReference>
<evidence type="ECO:0000313" key="1">
    <source>
        <dbReference type="EMBL" id="KTD81734.1"/>
    </source>
</evidence>
<organism evidence="1 2">
    <name type="scientific">Legionella waltersii</name>
    <dbReference type="NCBI Taxonomy" id="66969"/>
    <lineage>
        <taxon>Bacteria</taxon>
        <taxon>Pseudomonadati</taxon>
        <taxon>Pseudomonadota</taxon>
        <taxon>Gammaproteobacteria</taxon>
        <taxon>Legionellales</taxon>
        <taxon>Legionellaceae</taxon>
        <taxon>Legionella</taxon>
    </lineage>
</organism>
<dbReference type="PATRIC" id="fig|66969.6.peg.1076"/>
<sequence length="93" mass="11222">MYIDLNRVRTGRVQNPLDWEYCGYYELFYGRQRYQVLSVTVVLELLGYHSIEEFRDNHSLLIQELLKENKLSREPFWTENKVIGTALFQQKFA</sequence>
<dbReference type="OrthoDB" id="5643048at2"/>
<dbReference type="EMBL" id="LNZB01000020">
    <property type="protein sequence ID" value="KTD81734.1"/>
    <property type="molecule type" value="Genomic_DNA"/>
</dbReference>
<dbReference type="RefSeq" id="WP_058479800.1">
    <property type="nucleotide sequence ID" value="NZ_CAAAIQ010000031.1"/>
</dbReference>
<keyword evidence="2" id="KW-1185">Reference proteome</keyword>
<name>A0A0W1AKC6_9GAMM</name>
<accession>A0A0W1AKC6</accession>
<comment type="caution">
    <text evidence="1">The sequence shown here is derived from an EMBL/GenBank/DDBJ whole genome shotgun (WGS) entry which is preliminary data.</text>
</comment>
<dbReference type="STRING" id="66969.Lwal_0986"/>
<gene>
    <name evidence="1" type="ORF">Lwal_0986</name>
</gene>
<dbReference type="AlphaFoldDB" id="A0A0W1AKC6"/>